<dbReference type="Pfam" id="PF19631">
    <property type="entry name" value="Trypco2"/>
    <property type="match status" value="1"/>
</dbReference>
<organism evidence="3 4">
    <name type="scientific">Streptomyces phaeofaciens</name>
    <dbReference type="NCBI Taxonomy" id="68254"/>
    <lineage>
        <taxon>Bacteria</taxon>
        <taxon>Bacillati</taxon>
        <taxon>Actinomycetota</taxon>
        <taxon>Actinomycetes</taxon>
        <taxon>Kitasatosporales</taxon>
        <taxon>Streptomycetaceae</taxon>
        <taxon>Streptomyces</taxon>
    </lineage>
</organism>
<dbReference type="EMBL" id="BMSA01000039">
    <property type="protein sequence ID" value="GGT91441.1"/>
    <property type="molecule type" value="Genomic_DNA"/>
</dbReference>
<comment type="caution">
    <text evidence="3">The sequence shown here is derived from an EMBL/GenBank/DDBJ whole genome shotgun (WGS) entry which is preliminary data.</text>
</comment>
<dbReference type="RefSeq" id="WP_189717705.1">
    <property type="nucleotide sequence ID" value="NZ_BMSA01000039.1"/>
</dbReference>
<sequence length="105" mass="11189">MPQEPWAGLSEAISAVRAELEQAMTDGQGHAIQFRTGPVEMEFAVDIKKDAQAGAKVSVLPWSASAEAKAGYAAGSTSRLKITLQPVDEHGQDQKIGARSTQRPK</sequence>
<reference evidence="3" key="2">
    <citation type="submission" date="2020-09" db="EMBL/GenBank/DDBJ databases">
        <authorList>
            <person name="Sun Q."/>
            <person name="Ohkuma M."/>
        </authorList>
    </citation>
    <scope>NUCLEOTIDE SEQUENCE</scope>
    <source>
        <strain evidence="3">JCM 4125</strain>
    </source>
</reference>
<evidence type="ECO:0000313" key="3">
    <source>
        <dbReference type="EMBL" id="GGT91441.1"/>
    </source>
</evidence>
<reference evidence="3" key="1">
    <citation type="journal article" date="2014" name="Int. J. Syst. Evol. Microbiol.">
        <title>Complete genome sequence of Corynebacterium casei LMG S-19264T (=DSM 44701T), isolated from a smear-ripened cheese.</title>
        <authorList>
            <consortium name="US DOE Joint Genome Institute (JGI-PGF)"/>
            <person name="Walter F."/>
            <person name="Albersmeier A."/>
            <person name="Kalinowski J."/>
            <person name="Ruckert C."/>
        </authorList>
    </citation>
    <scope>NUCLEOTIDE SEQUENCE</scope>
    <source>
        <strain evidence="3">JCM 4125</strain>
    </source>
</reference>
<keyword evidence="4" id="KW-1185">Reference proteome</keyword>
<dbReference type="Proteomes" id="UP000646776">
    <property type="component" value="Unassembled WGS sequence"/>
</dbReference>
<proteinExistence type="predicted"/>
<gene>
    <name evidence="3" type="ORF">GCM10010226_81810</name>
</gene>
<feature type="region of interest" description="Disordered" evidence="1">
    <location>
        <begin position="84"/>
        <end position="105"/>
    </location>
</feature>
<protein>
    <recommendedName>
        <fullName evidence="2">Trypsin-co-occurring domain-containing protein</fullName>
    </recommendedName>
</protein>
<dbReference type="AlphaFoldDB" id="A0A918M138"/>
<dbReference type="InterPro" id="IPR045608">
    <property type="entry name" value="Trypco2"/>
</dbReference>
<evidence type="ECO:0000259" key="2">
    <source>
        <dbReference type="Pfam" id="PF19631"/>
    </source>
</evidence>
<accession>A0A918M138</accession>
<evidence type="ECO:0000256" key="1">
    <source>
        <dbReference type="SAM" id="MobiDB-lite"/>
    </source>
</evidence>
<feature type="domain" description="Trypsin-co-occurring" evidence="2">
    <location>
        <begin position="8"/>
        <end position="86"/>
    </location>
</feature>
<evidence type="ECO:0000313" key="4">
    <source>
        <dbReference type="Proteomes" id="UP000646776"/>
    </source>
</evidence>
<name>A0A918M138_9ACTN</name>